<protein>
    <submittedName>
        <fullName evidence="2">CoA-binding protein</fullName>
    </submittedName>
</protein>
<feature type="domain" description="CoA-binding" evidence="1">
    <location>
        <begin position="7"/>
        <end position="119"/>
    </location>
</feature>
<comment type="caution">
    <text evidence="2">The sequence shown here is derived from an EMBL/GenBank/DDBJ whole genome shotgun (WGS) entry which is preliminary data.</text>
</comment>
<reference evidence="3" key="1">
    <citation type="journal article" date="2019" name="Int. J. Syst. Evol. Microbiol.">
        <title>The Global Catalogue of Microorganisms (GCM) 10K type strain sequencing project: providing services to taxonomists for standard genome sequencing and annotation.</title>
        <authorList>
            <consortium name="The Broad Institute Genomics Platform"/>
            <consortium name="The Broad Institute Genome Sequencing Center for Infectious Disease"/>
            <person name="Wu L."/>
            <person name="Ma J."/>
        </authorList>
    </citation>
    <scope>NUCLEOTIDE SEQUENCE [LARGE SCALE GENOMIC DNA]</scope>
    <source>
        <strain evidence="3">JCM 17386</strain>
    </source>
</reference>
<organism evidence="2 3">
    <name type="scientific">Flavobacterium chungbukense</name>
    <dbReference type="NCBI Taxonomy" id="877464"/>
    <lineage>
        <taxon>Bacteria</taxon>
        <taxon>Pseudomonadati</taxon>
        <taxon>Bacteroidota</taxon>
        <taxon>Flavobacteriia</taxon>
        <taxon>Flavobacteriales</taxon>
        <taxon>Flavobacteriaceae</taxon>
        <taxon>Flavobacterium</taxon>
    </lineage>
</organism>
<evidence type="ECO:0000313" key="3">
    <source>
        <dbReference type="Proteomes" id="UP001501333"/>
    </source>
</evidence>
<proteinExistence type="predicted"/>
<gene>
    <name evidence="2" type="ORF">GCM10022250_01060</name>
</gene>
<evidence type="ECO:0000259" key="1">
    <source>
        <dbReference type="Pfam" id="PF13380"/>
    </source>
</evidence>
<keyword evidence="3" id="KW-1185">Reference proteome</keyword>
<dbReference type="SUPFAM" id="SSF51735">
    <property type="entry name" value="NAD(P)-binding Rossmann-fold domains"/>
    <property type="match status" value="1"/>
</dbReference>
<dbReference type="InterPro" id="IPR036291">
    <property type="entry name" value="NAD(P)-bd_dom_sf"/>
</dbReference>
<evidence type="ECO:0000313" key="2">
    <source>
        <dbReference type="EMBL" id="GAA4120511.1"/>
    </source>
</evidence>
<sequence>MKKMKSKKTLVIGASTNPERYSYRAVNMLVGKGHSVLAIGQKVGEVAGVKIQTKAIPVKNIDTITLYLNPARQRDYYNYIIEAQPKRVIFNPGTENPEFYQLLELNDIKIEVACTLVLLATSQY</sequence>
<accession>A0ABP7XJT8</accession>
<name>A0ABP7XJT8_9FLAO</name>
<dbReference type="Pfam" id="PF13380">
    <property type="entry name" value="CoA_binding_2"/>
    <property type="match status" value="1"/>
</dbReference>
<dbReference type="Gene3D" id="3.40.50.720">
    <property type="entry name" value="NAD(P)-binding Rossmann-like Domain"/>
    <property type="match status" value="1"/>
</dbReference>
<dbReference type="EMBL" id="BAABAO010000001">
    <property type="protein sequence ID" value="GAA4120511.1"/>
    <property type="molecule type" value="Genomic_DNA"/>
</dbReference>
<dbReference type="Proteomes" id="UP001501333">
    <property type="component" value="Unassembled WGS sequence"/>
</dbReference>
<dbReference type="InterPro" id="IPR003781">
    <property type="entry name" value="CoA-bd"/>
</dbReference>